<evidence type="ECO:0000313" key="4">
    <source>
        <dbReference type="Proteomes" id="UP001148184"/>
    </source>
</evidence>
<name>A0ABT5PCQ0_9PSED</name>
<dbReference type="RefSeq" id="WP_273894749.1">
    <property type="nucleotide sequence ID" value="NZ_JAMDGP010000038.1"/>
</dbReference>
<feature type="transmembrane region" description="Helical" evidence="2">
    <location>
        <begin position="161"/>
        <end position="183"/>
    </location>
</feature>
<keyword evidence="2" id="KW-0472">Membrane</keyword>
<reference evidence="3 4" key="1">
    <citation type="submission" date="2022-05" db="EMBL/GenBank/DDBJ databases">
        <title>Novel Pseudomonas spp. Isolated from a Rainbow Trout Aquaculture Facility.</title>
        <authorList>
            <person name="Testerman T."/>
            <person name="Graf J."/>
        </authorList>
    </citation>
    <scope>NUCLEOTIDE SEQUENCE [LARGE SCALE GENOMIC DNA]</scope>
    <source>
        <strain evidence="3 4">ID1025</strain>
    </source>
</reference>
<organism evidence="3 4">
    <name type="scientific">Pseudomonas rubra</name>
    <dbReference type="NCBI Taxonomy" id="2942627"/>
    <lineage>
        <taxon>Bacteria</taxon>
        <taxon>Pseudomonadati</taxon>
        <taxon>Pseudomonadota</taxon>
        <taxon>Gammaproteobacteria</taxon>
        <taxon>Pseudomonadales</taxon>
        <taxon>Pseudomonadaceae</taxon>
        <taxon>Pseudomonas</taxon>
    </lineage>
</organism>
<comment type="caution">
    <text evidence="3">The sequence shown here is derived from an EMBL/GenBank/DDBJ whole genome shotgun (WGS) entry which is preliminary data.</text>
</comment>
<feature type="transmembrane region" description="Helical" evidence="2">
    <location>
        <begin position="6"/>
        <end position="26"/>
    </location>
</feature>
<evidence type="ECO:0000256" key="2">
    <source>
        <dbReference type="SAM" id="Phobius"/>
    </source>
</evidence>
<proteinExistence type="predicted"/>
<gene>
    <name evidence="3" type="ORF">M5G17_20565</name>
</gene>
<evidence type="ECO:0000256" key="1">
    <source>
        <dbReference type="SAM" id="MobiDB-lite"/>
    </source>
</evidence>
<evidence type="ECO:0000313" key="3">
    <source>
        <dbReference type="EMBL" id="MDD1016074.1"/>
    </source>
</evidence>
<sequence length="230" mass="25669">MIQEIVAQFNSGWAAAAAFVGMLFFLPTRAIKLINLYDSLLVRRQYKILKELRAAESSQSPYAQYLDDAIYLESFRIASGVRADRTKADFLIRLARTAHWNNWQIRQIARFLWVTPEQPRITLRITAHETTAAWSVCVFGFLFMGIGCITGLAIMLKGGTFSAFLAGAGVEVMFIFGAALIMSPYNSYRAARRFQKYLETHPEILDEVATTPSGPRSKSSVPEVEDAGAA</sequence>
<feature type="compositionally biased region" description="Polar residues" evidence="1">
    <location>
        <begin position="210"/>
        <end position="220"/>
    </location>
</feature>
<dbReference type="Proteomes" id="UP001148184">
    <property type="component" value="Unassembled WGS sequence"/>
</dbReference>
<keyword evidence="2" id="KW-1133">Transmembrane helix</keyword>
<feature type="region of interest" description="Disordered" evidence="1">
    <location>
        <begin position="208"/>
        <end position="230"/>
    </location>
</feature>
<keyword evidence="2" id="KW-0812">Transmembrane</keyword>
<protein>
    <submittedName>
        <fullName evidence="3">Uncharacterized protein</fullName>
    </submittedName>
</protein>
<dbReference type="EMBL" id="JAMDGZ010000048">
    <property type="protein sequence ID" value="MDD1016074.1"/>
    <property type="molecule type" value="Genomic_DNA"/>
</dbReference>
<accession>A0ABT5PCQ0</accession>
<keyword evidence="4" id="KW-1185">Reference proteome</keyword>
<feature type="transmembrane region" description="Helical" evidence="2">
    <location>
        <begin position="132"/>
        <end position="155"/>
    </location>
</feature>